<evidence type="ECO:0000256" key="2">
    <source>
        <dbReference type="ARBA" id="ARBA00023136"/>
    </source>
</evidence>
<feature type="chain" id="PRO_5042118180" evidence="6">
    <location>
        <begin position="32"/>
        <end position="334"/>
    </location>
</feature>
<dbReference type="PROSITE" id="PS51123">
    <property type="entry name" value="OMPA_2"/>
    <property type="match status" value="1"/>
</dbReference>
<evidence type="ECO:0000313" key="8">
    <source>
        <dbReference type="EMBL" id="MDQ2090609.1"/>
    </source>
</evidence>
<comment type="subcellular location">
    <subcellularLocation>
        <location evidence="1">Cell outer membrane</location>
    </subcellularLocation>
</comment>
<protein>
    <submittedName>
        <fullName evidence="8">OmpA family protein</fullName>
    </submittedName>
</protein>
<dbReference type="PANTHER" id="PTHR30329:SF21">
    <property type="entry name" value="LIPOPROTEIN YIAD-RELATED"/>
    <property type="match status" value="1"/>
</dbReference>
<dbReference type="RefSeq" id="WP_306735883.1">
    <property type="nucleotide sequence ID" value="NZ_JANHAX010000003.1"/>
</dbReference>
<feature type="region of interest" description="Disordered" evidence="5">
    <location>
        <begin position="172"/>
        <end position="209"/>
    </location>
</feature>
<proteinExistence type="predicted"/>
<feature type="domain" description="OmpA-like" evidence="7">
    <location>
        <begin position="216"/>
        <end position="334"/>
    </location>
</feature>
<evidence type="ECO:0000256" key="1">
    <source>
        <dbReference type="ARBA" id="ARBA00004442"/>
    </source>
</evidence>
<dbReference type="AlphaFoldDB" id="A0AAE3WDB2"/>
<keyword evidence="9" id="KW-1185">Reference proteome</keyword>
<evidence type="ECO:0000256" key="3">
    <source>
        <dbReference type="ARBA" id="ARBA00023237"/>
    </source>
</evidence>
<dbReference type="InterPro" id="IPR036737">
    <property type="entry name" value="OmpA-like_sf"/>
</dbReference>
<reference evidence="8" key="1">
    <citation type="submission" date="2022-07" db="EMBL/GenBank/DDBJ databases">
        <authorList>
            <person name="Otstavnykh N."/>
            <person name="Isaeva M."/>
            <person name="Bystritskaya E."/>
        </authorList>
    </citation>
    <scope>NUCLEOTIDE SEQUENCE</scope>
    <source>
        <strain evidence="8">KCTC 52189</strain>
    </source>
</reference>
<gene>
    <name evidence="8" type="ORF">NO357_11925</name>
</gene>
<feature type="signal peptide" evidence="6">
    <location>
        <begin position="1"/>
        <end position="31"/>
    </location>
</feature>
<keyword evidence="2 4" id="KW-0472">Membrane</keyword>
<evidence type="ECO:0000259" key="7">
    <source>
        <dbReference type="PROSITE" id="PS51123"/>
    </source>
</evidence>
<comment type="caution">
    <text evidence="8">The sequence shown here is derived from an EMBL/GenBank/DDBJ whole genome shotgun (WGS) entry which is preliminary data.</text>
</comment>
<evidence type="ECO:0000256" key="4">
    <source>
        <dbReference type="PROSITE-ProRule" id="PRU00473"/>
    </source>
</evidence>
<dbReference type="GO" id="GO:0009279">
    <property type="term" value="C:cell outer membrane"/>
    <property type="evidence" value="ECO:0007669"/>
    <property type="project" value="UniProtKB-SubCell"/>
</dbReference>
<dbReference type="CDD" id="cd07185">
    <property type="entry name" value="OmpA_C-like"/>
    <property type="match status" value="1"/>
</dbReference>
<keyword evidence="3" id="KW-0998">Cell outer membrane</keyword>
<reference evidence="8" key="2">
    <citation type="submission" date="2023-02" db="EMBL/GenBank/DDBJ databases">
        <title>'Rhodoalgimonas zhirmunskyi' gen. nov., isolated from a red alga.</title>
        <authorList>
            <person name="Nedashkovskaya O.I."/>
            <person name="Otstavnykh N.Y."/>
            <person name="Bystritskaya E.P."/>
            <person name="Balabanova L.A."/>
            <person name="Isaeva M.P."/>
        </authorList>
    </citation>
    <scope>NUCLEOTIDE SEQUENCE</scope>
    <source>
        <strain evidence="8">KCTC 52189</strain>
    </source>
</reference>
<dbReference type="Proteomes" id="UP001226762">
    <property type="component" value="Unassembled WGS sequence"/>
</dbReference>
<dbReference type="EMBL" id="JANHAX010000003">
    <property type="protein sequence ID" value="MDQ2090609.1"/>
    <property type="molecule type" value="Genomic_DNA"/>
</dbReference>
<accession>A0AAE3WDB2</accession>
<dbReference type="Pfam" id="PF00691">
    <property type="entry name" value="OmpA"/>
    <property type="match status" value="1"/>
</dbReference>
<dbReference type="SUPFAM" id="SSF103088">
    <property type="entry name" value="OmpA-like"/>
    <property type="match status" value="1"/>
</dbReference>
<dbReference type="Gene3D" id="3.30.1330.60">
    <property type="entry name" value="OmpA-like domain"/>
    <property type="match status" value="1"/>
</dbReference>
<keyword evidence="6" id="KW-0732">Signal</keyword>
<dbReference type="InterPro" id="IPR006664">
    <property type="entry name" value="OMP_bac"/>
</dbReference>
<dbReference type="PANTHER" id="PTHR30329">
    <property type="entry name" value="STATOR ELEMENT OF FLAGELLAR MOTOR COMPLEX"/>
    <property type="match status" value="1"/>
</dbReference>
<evidence type="ECO:0000256" key="6">
    <source>
        <dbReference type="SAM" id="SignalP"/>
    </source>
</evidence>
<dbReference type="InterPro" id="IPR006665">
    <property type="entry name" value="OmpA-like"/>
</dbReference>
<dbReference type="InterPro" id="IPR050330">
    <property type="entry name" value="Bact_OuterMem_StrucFunc"/>
</dbReference>
<dbReference type="PRINTS" id="PR01021">
    <property type="entry name" value="OMPADOMAIN"/>
</dbReference>
<evidence type="ECO:0000313" key="9">
    <source>
        <dbReference type="Proteomes" id="UP001226762"/>
    </source>
</evidence>
<evidence type="ECO:0000256" key="5">
    <source>
        <dbReference type="SAM" id="MobiDB-lite"/>
    </source>
</evidence>
<sequence length="334" mass="35131">MTNTTRNRGNLRAGLAAALAVLMAAAIPARGLDLALPSNARQTARTEAAPDSYALAKAPFANGSLPTQTIEGRVSRSAWRVEAQGITTLQLLAPLRGQLQADGFEILFECEAADCGGFDFRYGLEVFAEPAMHVDLFDFRYLAARRGADGSASDYVALLVSRSSAAGFIQITTVSPPGRDGPKTSTGATPVRPPPLPGSATPTTVSHPDQPLDRALLEQGRAVLSDLTFETGSSALGDGAFASLTALADFLKADPARRIALVGHTDAVGSLTNNIALSKRRAASVLERLVSAHDVPRNQLAAEGMGYLAPLTTNLTAEGREQNRRVEAILLNTE</sequence>
<organism evidence="8 9">
    <name type="scientific">Marimonas arenosa</name>
    <dbReference type="NCBI Taxonomy" id="1795305"/>
    <lineage>
        <taxon>Bacteria</taxon>
        <taxon>Pseudomonadati</taxon>
        <taxon>Pseudomonadota</taxon>
        <taxon>Alphaproteobacteria</taxon>
        <taxon>Rhodobacterales</taxon>
        <taxon>Paracoccaceae</taxon>
        <taxon>Marimonas</taxon>
    </lineage>
</organism>
<name>A0AAE3WDB2_9RHOB</name>